<comment type="caution">
    <text evidence="1">The sequence shown here is derived from an EMBL/GenBank/DDBJ whole genome shotgun (WGS) entry which is preliminary data.</text>
</comment>
<accession>A0A4C1ZIY5</accession>
<dbReference type="EMBL" id="BGZK01001959">
    <property type="protein sequence ID" value="GBP88801.1"/>
    <property type="molecule type" value="Genomic_DNA"/>
</dbReference>
<dbReference type="AlphaFoldDB" id="A0A4C1ZIY5"/>
<name>A0A4C1ZIY5_EUMVA</name>
<evidence type="ECO:0000313" key="2">
    <source>
        <dbReference type="Proteomes" id="UP000299102"/>
    </source>
</evidence>
<dbReference type="Proteomes" id="UP000299102">
    <property type="component" value="Unassembled WGS sequence"/>
</dbReference>
<protein>
    <submittedName>
        <fullName evidence="1">Uncharacterized protein</fullName>
    </submittedName>
</protein>
<proteinExistence type="predicted"/>
<organism evidence="1 2">
    <name type="scientific">Eumeta variegata</name>
    <name type="common">Bagworm moth</name>
    <name type="synonym">Eumeta japonica</name>
    <dbReference type="NCBI Taxonomy" id="151549"/>
    <lineage>
        <taxon>Eukaryota</taxon>
        <taxon>Metazoa</taxon>
        <taxon>Ecdysozoa</taxon>
        <taxon>Arthropoda</taxon>
        <taxon>Hexapoda</taxon>
        <taxon>Insecta</taxon>
        <taxon>Pterygota</taxon>
        <taxon>Neoptera</taxon>
        <taxon>Endopterygota</taxon>
        <taxon>Lepidoptera</taxon>
        <taxon>Glossata</taxon>
        <taxon>Ditrysia</taxon>
        <taxon>Tineoidea</taxon>
        <taxon>Psychidae</taxon>
        <taxon>Oiketicinae</taxon>
        <taxon>Eumeta</taxon>
    </lineage>
</organism>
<sequence length="135" mass="15248">MPYFDKRVSLTIHNTCAQTLRFTLGKRTSILRNNPKGLWHTPLRGRGAGGGTSWKSAPAGERAGIVTIPRHRFTADTSPFPIRYLHVCRTSINIAARTVIDIDTLIVGVRLRISTAVKRERVGRLRTPFENFFYL</sequence>
<keyword evidence="2" id="KW-1185">Reference proteome</keyword>
<reference evidence="1 2" key="1">
    <citation type="journal article" date="2019" name="Commun. Biol.">
        <title>The bagworm genome reveals a unique fibroin gene that provides high tensile strength.</title>
        <authorList>
            <person name="Kono N."/>
            <person name="Nakamura H."/>
            <person name="Ohtoshi R."/>
            <person name="Tomita M."/>
            <person name="Numata K."/>
            <person name="Arakawa K."/>
        </authorList>
    </citation>
    <scope>NUCLEOTIDE SEQUENCE [LARGE SCALE GENOMIC DNA]</scope>
</reference>
<gene>
    <name evidence="1" type="ORF">EVAR_66172_1</name>
</gene>
<evidence type="ECO:0000313" key="1">
    <source>
        <dbReference type="EMBL" id="GBP88801.1"/>
    </source>
</evidence>